<dbReference type="InterPro" id="IPR002219">
    <property type="entry name" value="PKC_DAG/PE"/>
</dbReference>
<dbReference type="AlphaFoldDB" id="A0A397C7I5"/>
<name>A0A397C7I5_APHAT</name>
<evidence type="ECO:0000313" key="6">
    <source>
        <dbReference type="EMBL" id="RHY41055.1"/>
    </source>
</evidence>
<dbReference type="PROSITE" id="PS50004">
    <property type="entry name" value="C2"/>
    <property type="match status" value="1"/>
</dbReference>
<feature type="region of interest" description="Disordered" evidence="3">
    <location>
        <begin position="790"/>
        <end position="811"/>
    </location>
</feature>
<proteinExistence type="predicted"/>
<dbReference type="Pfam" id="PF00168">
    <property type="entry name" value="C2"/>
    <property type="match status" value="2"/>
</dbReference>
<dbReference type="PROSITE" id="PS50081">
    <property type="entry name" value="ZF_DAG_PE_2"/>
    <property type="match status" value="1"/>
</dbReference>
<feature type="domain" description="Phorbol-ester/DAG-type" evidence="5">
    <location>
        <begin position="250"/>
        <end position="308"/>
    </location>
</feature>
<dbReference type="Gene3D" id="3.30.60.20">
    <property type="match status" value="1"/>
</dbReference>
<dbReference type="GO" id="GO:0046872">
    <property type="term" value="F:metal ion binding"/>
    <property type="evidence" value="ECO:0007669"/>
    <property type="project" value="UniProtKB-KW"/>
</dbReference>
<comment type="caution">
    <text evidence="6">The sequence shown here is derived from an EMBL/GenBank/DDBJ whole genome shotgun (WGS) entry which is preliminary data.</text>
</comment>
<dbReference type="SUPFAM" id="SSF57889">
    <property type="entry name" value="Cysteine-rich domain"/>
    <property type="match status" value="1"/>
</dbReference>
<dbReference type="InterPro" id="IPR035892">
    <property type="entry name" value="C2_domain_sf"/>
</dbReference>
<dbReference type="CDD" id="cd00029">
    <property type="entry name" value="C1"/>
    <property type="match status" value="1"/>
</dbReference>
<evidence type="ECO:0000256" key="1">
    <source>
        <dbReference type="ARBA" id="ARBA00022723"/>
    </source>
</evidence>
<evidence type="ECO:0000259" key="5">
    <source>
        <dbReference type="PROSITE" id="PS50081"/>
    </source>
</evidence>
<dbReference type="EMBL" id="QUTC01009791">
    <property type="protein sequence ID" value="RHY41055.1"/>
    <property type="molecule type" value="Genomic_DNA"/>
</dbReference>
<reference evidence="6 7" key="1">
    <citation type="submission" date="2018-08" db="EMBL/GenBank/DDBJ databases">
        <title>Aphanomyces genome sequencing and annotation.</title>
        <authorList>
            <person name="Minardi D."/>
            <person name="Oidtmann B."/>
            <person name="Van Der Giezen M."/>
            <person name="Studholme D.J."/>
        </authorList>
    </citation>
    <scope>NUCLEOTIDE SEQUENCE [LARGE SCALE GENOMIC DNA]</scope>
    <source>
        <strain evidence="6 7">SA</strain>
    </source>
</reference>
<gene>
    <name evidence="6" type="ORF">DYB38_000956</name>
</gene>
<evidence type="ECO:0000259" key="4">
    <source>
        <dbReference type="PROSITE" id="PS50004"/>
    </source>
</evidence>
<evidence type="ECO:0000313" key="7">
    <source>
        <dbReference type="Proteomes" id="UP000265716"/>
    </source>
</evidence>
<evidence type="ECO:0000256" key="3">
    <source>
        <dbReference type="SAM" id="MobiDB-lite"/>
    </source>
</evidence>
<dbReference type="InterPro" id="IPR000008">
    <property type="entry name" value="C2_dom"/>
</dbReference>
<dbReference type="SMART" id="SM00239">
    <property type="entry name" value="C2"/>
    <property type="match status" value="2"/>
</dbReference>
<dbReference type="InterPro" id="IPR046349">
    <property type="entry name" value="C1-like_sf"/>
</dbReference>
<dbReference type="SUPFAM" id="SSF49562">
    <property type="entry name" value="C2 domain (Calcium/lipid-binding domain, CaLB)"/>
    <property type="match status" value="2"/>
</dbReference>
<dbReference type="Gene3D" id="2.60.40.150">
    <property type="entry name" value="C2 domain"/>
    <property type="match status" value="2"/>
</dbReference>
<keyword evidence="2" id="KW-0862">Zinc</keyword>
<organism evidence="6 7">
    <name type="scientific">Aphanomyces astaci</name>
    <name type="common">Crayfish plague agent</name>
    <dbReference type="NCBI Taxonomy" id="112090"/>
    <lineage>
        <taxon>Eukaryota</taxon>
        <taxon>Sar</taxon>
        <taxon>Stramenopiles</taxon>
        <taxon>Oomycota</taxon>
        <taxon>Saprolegniomycetes</taxon>
        <taxon>Saprolegniales</taxon>
        <taxon>Verrucalvaceae</taxon>
        <taxon>Aphanomyces</taxon>
    </lineage>
</organism>
<feature type="domain" description="C2" evidence="4">
    <location>
        <begin position="57"/>
        <end position="204"/>
    </location>
</feature>
<accession>A0A397C7I5</accession>
<dbReference type="Proteomes" id="UP000265716">
    <property type="component" value="Unassembled WGS sequence"/>
</dbReference>
<protein>
    <submittedName>
        <fullName evidence="6">Uncharacterized protein</fullName>
    </submittedName>
</protein>
<evidence type="ECO:0000256" key="2">
    <source>
        <dbReference type="ARBA" id="ARBA00022833"/>
    </source>
</evidence>
<dbReference type="VEuPathDB" id="FungiDB:H257_13167"/>
<keyword evidence="1" id="KW-0479">Metal-binding</keyword>
<sequence>MGSGQVYTPHSSRSLNRRCSSDESTSALFEFRPSGIVCDQSCLAFAASFVAKNPSIQSRDAYLAYRRQVEPNQSGVFKIVAEKAVDLPSVRWVGRQDPYVRLALLPYVTSPSTHLFLRTTTCRWNEPVQTKAAMSGGKNPVWLDAHANEMRLQHRCNSSNNPVPALEVQVWNDNYMFTHDLLASSLVSTSPLLQHPGISVSRWFTLISPSSVSSKPTNQHARVFFTMQFDPQPARPRRLQLSSEPADVRDHKFRVHSLKTVGMCLLSCGVCDRVIVSTTMTQWGYRCESCGIDVHKACMMLANTNLPCVHVCSKYCKPCDNVHAANVFEGDTYCRLSVDGMRHETKEVYKSADPVFDDRTCFDITNRDTAFQLEVVDLATNVAVGSMTLLLFELLQMDADDVVRSCVTWCPLLESFHASSQFNCPKTSFPLKLKANVVGHARLTLHYAEAKQKLLLYVPKQRMVLQGREEKDFSVETLKTNIDRLARVLRLAPWLEQQYLAIITWKRPVHSGAVLILFAAACLFVDAEHMPVFGFVLAIAYMLHTLWQRVTGAYVLQWAAYDNDVMEGTRLFRPVATLLAAVVDAELPPTDSASSSAPYVFVRVVYIPNDSDQDDSGLISSGGDEYLVGRTHAVRHTARPTWRDGSNVVSHLAPPGLFRPNAPPKKEHVFRNAHVSWPLAQQQRNCKPATDYHTLVYPLLQAAKHFDNGRELLVPWTAFPGLLRFDVVETNDAGVCDTVVGSTTPLPLVRFIQGDEATLTLPLVLCHSNSTNSSLSTPSSTSLTVRLKVQLPDPNPTPHKQPDGAARPADKKWSTYVRDALAEKDAKAATLGTTLFGAFWKAKDTTTMVQNAVGRVCATVVCTQNLFNWTHPWKTATVFAACVGGAILFSIVQARNTARNVLWNFISSLPTDTDLIQAYDDQRKEYVATRTSAEVADAVACRRLKLQALWVGTVQVKMEHDRTWKPLCVAFRRSRFVFWKSVDDVDACLPPLGQLIVRIDFMMKKRFLGFASAATRDDLLHVIKASV</sequence>